<evidence type="ECO:0000313" key="11">
    <source>
        <dbReference type="Proteomes" id="UP000187209"/>
    </source>
</evidence>
<comment type="subcellular location">
    <subcellularLocation>
        <location evidence="3">Cytoplasm</location>
    </subcellularLocation>
</comment>
<keyword evidence="11" id="KW-1185">Reference proteome</keyword>
<dbReference type="Proteomes" id="UP000187209">
    <property type="component" value="Unassembled WGS sequence"/>
</dbReference>
<dbReference type="GO" id="GO:0005737">
    <property type="term" value="C:cytoplasm"/>
    <property type="evidence" value="ECO:0007669"/>
    <property type="project" value="UniProtKB-SubCell"/>
</dbReference>
<dbReference type="GO" id="GO:0046872">
    <property type="term" value="F:metal ion binding"/>
    <property type="evidence" value="ECO:0007669"/>
    <property type="project" value="UniProtKB-KW"/>
</dbReference>
<organism evidence="10 11">
    <name type="scientific">Stentor coeruleus</name>
    <dbReference type="NCBI Taxonomy" id="5963"/>
    <lineage>
        <taxon>Eukaryota</taxon>
        <taxon>Sar</taxon>
        <taxon>Alveolata</taxon>
        <taxon>Ciliophora</taxon>
        <taxon>Postciliodesmatophora</taxon>
        <taxon>Heterotrichea</taxon>
        <taxon>Heterotrichida</taxon>
        <taxon>Stentoridae</taxon>
        <taxon>Stentor</taxon>
    </lineage>
</organism>
<dbReference type="GO" id="GO:0016779">
    <property type="term" value="F:nucleotidyltransferase activity"/>
    <property type="evidence" value="ECO:0007669"/>
    <property type="project" value="TreeGrafter"/>
</dbReference>
<keyword evidence="7" id="KW-0460">Magnesium</keyword>
<keyword evidence="4" id="KW-0963">Cytoplasm</keyword>
<comment type="caution">
    <text evidence="10">The sequence shown here is derived from an EMBL/GenBank/DDBJ whole genome shotgun (WGS) entry which is preliminary data.</text>
</comment>
<dbReference type="Pfam" id="PF03828">
    <property type="entry name" value="PAP_assoc"/>
    <property type="match status" value="1"/>
</dbReference>
<evidence type="ECO:0000313" key="10">
    <source>
        <dbReference type="EMBL" id="OMJ69066.1"/>
    </source>
</evidence>
<dbReference type="Gene3D" id="1.10.1410.10">
    <property type="match status" value="1"/>
</dbReference>
<dbReference type="CDD" id="cd05402">
    <property type="entry name" value="NT_PAP_TUTase"/>
    <property type="match status" value="1"/>
</dbReference>
<evidence type="ECO:0000256" key="2">
    <source>
        <dbReference type="ARBA" id="ARBA00001946"/>
    </source>
</evidence>
<dbReference type="SUPFAM" id="SSF81631">
    <property type="entry name" value="PAP/OAS1 substrate-binding domain"/>
    <property type="match status" value="1"/>
</dbReference>
<dbReference type="Pfam" id="PF22600">
    <property type="entry name" value="MTPAP-like_central"/>
    <property type="match status" value="1"/>
</dbReference>
<evidence type="ECO:0000259" key="9">
    <source>
        <dbReference type="Pfam" id="PF22600"/>
    </source>
</evidence>
<dbReference type="SUPFAM" id="SSF81301">
    <property type="entry name" value="Nucleotidyltransferase"/>
    <property type="match status" value="1"/>
</dbReference>
<dbReference type="Gene3D" id="3.30.460.10">
    <property type="entry name" value="Beta Polymerase, domain 2"/>
    <property type="match status" value="1"/>
</dbReference>
<evidence type="ECO:0000256" key="3">
    <source>
        <dbReference type="ARBA" id="ARBA00004496"/>
    </source>
</evidence>
<dbReference type="GO" id="GO:0031123">
    <property type="term" value="P:RNA 3'-end processing"/>
    <property type="evidence" value="ECO:0007669"/>
    <property type="project" value="TreeGrafter"/>
</dbReference>
<dbReference type="AlphaFoldDB" id="A0A1R2AX31"/>
<accession>A0A1R2AX31</accession>
<dbReference type="InterPro" id="IPR002058">
    <property type="entry name" value="PAP_assoc"/>
</dbReference>
<evidence type="ECO:0000256" key="4">
    <source>
        <dbReference type="ARBA" id="ARBA00022490"/>
    </source>
</evidence>
<dbReference type="OrthoDB" id="416474at2759"/>
<name>A0A1R2AX31_9CILI</name>
<dbReference type="EMBL" id="MPUH01001245">
    <property type="protein sequence ID" value="OMJ69066.1"/>
    <property type="molecule type" value="Genomic_DNA"/>
</dbReference>
<keyword evidence="6" id="KW-0479">Metal-binding</keyword>
<comment type="cofactor">
    <cofactor evidence="1">
        <name>Mn(2+)</name>
        <dbReference type="ChEBI" id="CHEBI:29035"/>
    </cofactor>
</comment>
<dbReference type="InterPro" id="IPR043519">
    <property type="entry name" value="NT_sf"/>
</dbReference>
<protein>
    <submittedName>
        <fullName evidence="10">Uncharacterized protein</fullName>
    </submittedName>
</protein>
<gene>
    <name evidence="10" type="ORF">SteCoe_33319</name>
</gene>
<proteinExistence type="predicted"/>
<evidence type="ECO:0000256" key="5">
    <source>
        <dbReference type="ARBA" id="ARBA00022679"/>
    </source>
</evidence>
<reference evidence="10 11" key="1">
    <citation type="submission" date="2016-11" db="EMBL/GenBank/DDBJ databases">
        <title>The macronuclear genome of Stentor coeruleus: a giant cell with tiny introns.</title>
        <authorList>
            <person name="Slabodnick M."/>
            <person name="Ruby J.G."/>
            <person name="Reiff S.B."/>
            <person name="Swart E.C."/>
            <person name="Gosai S."/>
            <person name="Prabakaran S."/>
            <person name="Witkowska E."/>
            <person name="Larue G.E."/>
            <person name="Fisher S."/>
            <person name="Freeman R.M."/>
            <person name="Gunawardena J."/>
            <person name="Chu W."/>
            <person name="Stover N.A."/>
            <person name="Gregory B.D."/>
            <person name="Nowacki M."/>
            <person name="Derisi J."/>
            <person name="Roy S.W."/>
            <person name="Marshall W.F."/>
            <person name="Sood P."/>
        </authorList>
    </citation>
    <scope>NUCLEOTIDE SEQUENCE [LARGE SCALE GENOMIC DNA]</scope>
    <source>
        <strain evidence="10">WM001</strain>
    </source>
</reference>
<sequence length="548" mass="62751">MGDNFISKLISKIPWPAPPCFTSDSKKDLELIQTFKENLDMYKQSLEYISKNIFTTAVSNSRILQETFKRIEEIKNHAERDISRLNSGFGVKFLIESLGCKKMPQRISKDQLTANYDLIRDSGITYVEDSKQSVFIIRYDSQKIVFPITDCPCCEENNITSKEELITHLKRIHITCKQFSRKKKLEPHKFAIEKINFEDLKYLPSADTIGRLAHDIDDLYHINCSTDKEISLKDKVISYIKIRLETQLPNCELEKYGSSGNGFGQKTSDIDLCLIVDLKSVFKEKKYFKLLSKECGGETTVSDLCELIVFSKICNELGYGSEKVIDLELRESARVRVINFKTPTEPQFEVDICLNNRVAVENTKLLKTYCMIDERVPKLGIAVKVWAKSIDICNPRIGTLSAYAYILLVIYYLQRTNPPILPLLQANAKSNIIDGHECGFDSNYENYIADARKNTSSEGNIFMGFLEFYSLFDWNANTVDIKSKNYVPKLHRNSDFKISIQDPFESNRNLGDVIKSTDAGEKIINSFKSTLSQLQRGKPLFRLLNLNS</sequence>
<evidence type="ECO:0000256" key="7">
    <source>
        <dbReference type="ARBA" id="ARBA00022842"/>
    </source>
</evidence>
<dbReference type="PANTHER" id="PTHR12271">
    <property type="entry name" value="POLY A POLYMERASE CID PAP -RELATED"/>
    <property type="match status" value="1"/>
</dbReference>
<comment type="cofactor">
    <cofactor evidence="2">
        <name>Mg(2+)</name>
        <dbReference type="ChEBI" id="CHEBI:18420"/>
    </cofactor>
</comment>
<evidence type="ECO:0000256" key="6">
    <source>
        <dbReference type="ARBA" id="ARBA00022723"/>
    </source>
</evidence>
<evidence type="ECO:0000256" key="1">
    <source>
        <dbReference type="ARBA" id="ARBA00001936"/>
    </source>
</evidence>
<evidence type="ECO:0000259" key="8">
    <source>
        <dbReference type="Pfam" id="PF03828"/>
    </source>
</evidence>
<dbReference type="InterPro" id="IPR054708">
    <property type="entry name" value="MTPAP-like_central"/>
</dbReference>
<dbReference type="PANTHER" id="PTHR12271:SF40">
    <property type="entry name" value="POLY(A) RNA POLYMERASE GLD2"/>
    <property type="match status" value="1"/>
</dbReference>
<feature type="domain" description="Poly(A) RNA polymerase mitochondrial-like central palm" evidence="9">
    <location>
        <begin position="213"/>
        <end position="370"/>
    </location>
</feature>
<feature type="domain" description="PAP-associated" evidence="8">
    <location>
        <begin position="459"/>
        <end position="507"/>
    </location>
</feature>
<keyword evidence="5" id="KW-0808">Transferase</keyword>